<dbReference type="AlphaFoldDB" id="A0A7Y3VXR7"/>
<accession>A0A7Y3VXR7</accession>
<protein>
    <submittedName>
        <fullName evidence="2">Uncharacterized protein</fullName>
    </submittedName>
</protein>
<keyword evidence="1" id="KW-0812">Transmembrane</keyword>
<proteinExistence type="predicted"/>
<feature type="transmembrane region" description="Helical" evidence="1">
    <location>
        <begin position="37"/>
        <end position="54"/>
    </location>
</feature>
<feature type="transmembrane region" description="Helical" evidence="1">
    <location>
        <begin position="7"/>
        <end position="25"/>
    </location>
</feature>
<reference evidence="2 3" key="1">
    <citation type="submission" date="2020-05" db="EMBL/GenBank/DDBJ databases">
        <title>Draft genome of Flavobacterium sp. IMCC34852.</title>
        <authorList>
            <person name="Song J."/>
            <person name="Cho J.-C."/>
        </authorList>
    </citation>
    <scope>NUCLEOTIDE SEQUENCE [LARGE SCALE GENOMIC DNA]</scope>
    <source>
        <strain evidence="2 3">IMCC34852</strain>
    </source>
</reference>
<dbReference type="Proteomes" id="UP000536509">
    <property type="component" value="Unassembled WGS sequence"/>
</dbReference>
<evidence type="ECO:0000256" key="1">
    <source>
        <dbReference type="SAM" id="Phobius"/>
    </source>
</evidence>
<organism evidence="2 3">
    <name type="scientific">Flavobacterium rivulicola</name>
    <dbReference type="NCBI Taxonomy" id="2732161"/>
    <lineage>
        <taxon>Bacteria</taxon>
        <taxon>Pseudomonadati</taxon>
        <taxon>Bacteroidota</taxon>
        <taxon>Flavobacteriia</taxon>
        <taxon>Flavobacteriales</taxon>
        <taxon>Flavobacteriaceae</taxon>
        <taxon>Flavobacterium</taxon>
    </lineage>
</organism>
<dbReference type="RefSeq" id="WP_171220844.1">
    <property type="nucleotide sequence ID" value="NZ_CP121446.1"/>
</dbReference>
<keyword evidence="3" id="KW-1185">Reference proteome</keyword>
<keyword evidence="1" id="KW-1133">Transmembrane helix</keyword>
<name>A0A7Y3VXR7_9FLAO</name>
<comment type="caution">
    <text evidence="2">The sequence shown here is derived from an EMBL/GenBank/DDBJ whole genome shotgun (WGS) entry which is preliminary data.</text>
</comment>
<evidence type="ECO:0000313" key="2">
    <source>
        <dbReference type="EMBL" id="NNT70621.1"/>
    </source>
</evidence>
<keyword evidence="1" id="KW-0472">Membrane</keyword>
<dbReference type="EMBL" id="JABEVX010000001">
    <property type="protein sequence ID" value="NNT70621.1"/>
    <property type="molecule type" value="Genomic_DNA"/>
</dbReference>
<sequence>MKQKAITFLVGFLVYGTLFGVMMYYTEAERDFKKALTSAAFFGIFMALFEVYISPKIKKYFVKK</sequence>
<evidence type="ECO:0000313" key="3">
    <source>
        <dbReference type="Proteomes" id="UP000536509"/>
    </source>
</evidence>
<gene>
    <name evidence="2" type="ORF">HKT18_00185</name>
</gene>